<dbReference type="GO" id="GO:0050567">
    <property type="term" value="F:glutaminyl-tRNA synthase (glutamine-hydrolyzing) activity"/>
    <property type="evidence" value="ECO:0007669"/>
    <property type="project" value="UniProtKB-UniRule"/>
</dbReference>
<evidence type="ECO:0000313" key="13">
    <source>
        <dbReference type="EMBL" id="QAT17133.1"/>
    </source>
</evidence>
<dbReference type="NCBIfam" id="NF004014">
    <property type="entry name" value="PRK05477.1-4"/>
    <property type="match status" value="1"/>
</dbReference>
<feature type="domain" description="Asn/Gln amidotransferase" evidence="12">
    <location>
        <begin position="327"/>
        <end position="474"/>
    </location>
</feature>
<evidence type="ECO:0000256" key="7">
    <source>
        <dbReference type="ARBA" id="ARBA00022917"/>
    </source>
</evidence>
<dbReference type="Proteomes" id="UP000287243">
    <property type="component" value="Chromosome"/>
</dbReference>
<evidence type="ECO:0000256" key="6">
    <source>
        <dbReference type="ARBA" id="ARBA00022840"/>
    </source>
</evidence>
<comment type="catalytic activity">
    <reaction evidence="10 11">
        <text>L-glutamyl-tRNA(Gln) + L-glutamine + ATP + H2O = L-glutaminyl-tRNA(Gln) + L-glutamate + ADP + phosphate + H(+)</text>
        <dbReference type="Rhea" id="RHEA:17521"/>
        <dbReference type="Rhea" id="RHEA-COMP:9681"/>
        <dbReference type="Rhea" id="RHEA-COMP:9684"/>
        <dbReference type="ChEBI" id="CHEBI:15377"/>
        <dbReference type="ChEBI" id="CHEBI:15378"/>
        <dbReference type="ChEBI" id="CHEBI:29985"/>
        <dbReference type="ChEBI" id="CHEBI:30616"/>
        <dbReference type="ChEBI" id="CHEBI:43474"/>
        <dbReference type="ChEBI" id="CHEBI:58359"/>
        <dbReference type="ChEBI" id="CHEBI:78520"/>
        <dbReference type="ChEBI" id="CHEBI:78521"/>
        <dbReference type="ChEBI" id="CHEBI:456216"/>
    </reaction>
</comment>
<evidence type="ECO:0000256" key="9">
    <source>
        <dbReference type="ARBA" id="ARBA00047380"/>
    </source>
</evidence>
<dbReference type="InterPro" id="IPR017959">
    <property type="entry name" value="Asn/Gln-tRNA_amidoTrfase_suB/E"/>
</dbReference>
<evidence type="ECO:0000256" key="4">
    <source>
        <dbReference type="ARBA" id="ARBA00022598"/>
    </source>
</evidence>
<comment type="function">
    <text evidence="8 11">Allows the formation of correctly charged Asn-tRNA(Asn) or Gln-tRNA(Gln) through the transamidation of misacylated Asp-tRNA(Asn) or Glu-tRNA(Gln) in organisms which lack either or both of asparaginyl-tRNA or glutaminyl-tRNA synthetases. The reaction takes place in the presence of glutamine and ATP through an activated phospho-Asp-tRNA(Asn) or phospho-Glu-tRNA(Gln).</text>
</comment>
<evidence type="ECO:0000259" key="12">
    <source>
        <dbReference type="SMART" id="SM00845"/>
    </source>
</evidence>
<evidence type="ECO:0000256" key="3">
    <source>
        <dbReference type="ARBA" id="ARBA00016923"/>
    </source>
</evidence>
<keyword evidence="7 11" id="KW-0648">Protein biosynthesis</keyword>
<organism evidence="13 14">
    <name type="scientific">Velamenicoccus archaeovorus</name>
    <dbReference type="NCBI Taxonomy" id="1930593"/>
    <lineage>
        <taxon>Bacteria</taxon>
        <taxon>Pseudomonadati</taxon>
        <taxon>Candidatus Omnitrophota</taxon>
        <taxon>Candidatus Velamenicoccus</taxon>
    </lineage>
</organism>
<dbReference type="PANTHER" id="PTHR11659">
    <property type="entry name" value="GLUTAMYL-TRNA GLN AMIDOTRANSFERASE SUBUNIT B MITOCHONDRIAL AND PROKARYOTIC PET112-RELATED"/>
    <property type="match status" value="1"/>
</dbReference>
<evidence type="ECO:0000256" key="1">
    <source>
        <dbReference type="ARBA" id="ARBA00005306"/>
    </source>
</evidence>
<accession>A0A410P4T4</accession>
<dbReference type="InterPro" id="IPR023168">
    <property type="entry name" value="GatB_Yqey_C_2"/>
</dbReference>
<evidence type="ECO:0000313" key="14">
    <source>
        <dbReference type="Proteomes" id="UP000287243"/>
    </source>
</evidence>
<sequence length="476" mass="52827">MKYEPVIGLEVHVQLKTATKAFCGCANVFGSKENSNICPVCLGLPGSLPVLNEKALKAALKVALALGCQVRSFTKFDRKNYYYPDLPKNFQISQYDMPFSEHGSLDISLEDGTKHIRIKRVHLEEDAGKLIHPEEGADSLVDYNRAGTPLLEIVSEPDLHSPDEAYAYLTDLKLILQYLDISDCDMEKGSLRCDANVSLRPAGTTGLGVKSELKNMNSFRAVRLALDYEIRRQEAELGDGRLVVQETRLWNEKKQMTLPMRSKEEAHDYRYFPEPDLPPFVISASEIEEARQGLPELPKEKRGRFVASFGFSDKDAATLTAAKSLADFFEACLKLYDNPKKIAHWLIGPVSFQMNSRGQDIAGLRLSPAFLTELIDLVETGKISQLAGKEVLQEMLESGKPAAKIVEEENLAQVSDAGSLSAVIEEVIAANKKSVDDFKAGKENAVMFLVGQVMRLSRGKANPKTAREMLIERLKA</sequence>
<evidence type="ECO:0000256" key="10">
    <source>
        <dbReference type="ARBA" id="ARBA00047913"/>
    </source>
</evidence>
<dbReference type="OrthoDB" id="9804078at2"/>
<dbReference type="HAMAP" id="MF_00121">
    <property type="entry name" value="GatB"/>
    <property type="match status" value="1"/>
</dbReference>
<evidence type="ECO:0000256" key="2">
    <source>
        <dbReference type="ARBA" id="ARBA00011123"/>
    </source>
</evidence>
<comment type="similarity">
    <text evidence="1 11">Belongs to the GatB/GatE family. GatB subfamily.</text>
</comment>
<dbReference type="EMBL" id="CP019384">
    <property type="protein sequence ID" value="QAT17133.1"/>
    <property type="molecule type" value="Genomic_DNA"/>
</dbReference>
<dbReference type="Pfam" id="PF02637">
    <property type="entry name" value="GatB_Yqey"/>
    <property type="match status" value="1"/>
</dbReference>
<gene>
    <name evidence="11" type="primary">gatB</name>
    <name evidence="13" type="ORF">BU251_05010</name>
</gene>
<keyword evidence="6 11" id="KW-0067">ATP-binding</keyword>
<dbReference type="InterPro" id="IPR003789">
    <property type="entry name" value="Asn/Gln_tRNA_amidoTrase-B-like"/>
</dbReference>
<comment type="subunit">
    <text evidence="2 11">Heterotrimer of A, B and C subunits.</text>
</comment>
<evidence type="ECO:0000256" key="5">
    <source>
        <dbReference type="ARBA" id="ARBA00022741"/>
    </source>
</evidence>
<dbReference type="NCBIfam" id="NF004012">
    <property type="entry name" value="PRK05477.1-2"/>
    <property type="match status" value="1"/>
</dbReference>
<dbReference type="InterPro" id="IPR006075">
    <property type="entry name" value="Asn/Gln-tRNA_Trfase_suB/E_cat"/>
</dbReference>
<dbReference type="InterPro" id="IPR042114">
    <property type="entry name" value="GatB_C_1"/>
</dbReference>
<reference evidence="13 14" key="1">
    <citation type="submission" date="2017-01" db="EMBL/GenBank/DDBJ databases">
        <title>First insights into the biology of 'candidatus Vampirococcus archaeovorus'.</title>
        <authorList>
            <person name="Kizina J."/>
            <person name="Jordan S."/>
            <person name="Stueber K."/>
            <person name="Reinhardt R."/>
            <person name="Harder J."/>
        </authorList>
    </citation>
    <scope>NUCLEOTIDE SEQUENCE [LARGE SCALE GENOMIC DNA]</scope>
    <source>
        <strain evidence="13 14">LiM</strain>
    </source>
</reference>
<dbReference type="Pfam" id="PF02934">
    <property type="entry name" value="GatB_N"/>
    <property type="match status" value="1"/>
</dbReference>
<dbReference type="SMART" id="SM00845">
    <property type="entry name" value="GatB_Yqey"/>
    <property type="match status" value="1"/>
</dbReference>
<protein>
    <recommendedName>
        <fullName evidence="3 11">Aspartyl/glutamyl-tRNA(Asn/Gln) amidotransferase subunit B</fullName>
        <shortName evidence="11">Asp/Glu-ADT subunit B</shortName>
        <ecNumber evidence="11">6.3.5.-</ecNumber>
    </recommendedName>
</protein>
<dbReference type="GO" id="GO:0006412">
    <property type="term" value="P:translation"/>
    <property type="evidence" value="ECO:0007669"/>
    <property type="project" value="UniProtKB-UniRule"/>
</dbReference>
<proteinExistence type="inferred from homology"/>
<dbReference type="AlphaFoldDB" id="A0A410P4T4"/>
<keyword evidence="5 11" id="KW-0547">Nucleotide-binding</keyword>
<dbReference type="InterPro" id="IPR004413">
    <property type="entry name" value="GatB"/>
</dbReference>
<dbReference type="GO" id="GO:0005524">
    <property type="term" value="F:ATP binding"/>
    <property type="evidence" value="ECO:0007669"/>
    <property type="project" value="UniProtKB-KW"/>
</dbReference>
<dbReference type="PROSITE" id="PS01234">
    <property type="entry name" value="GATB"/>
    <property type="match status" value="1"/>
</dbReference>
<dbReference type="Gene3D" id="1.10.10.410">
    <property type="match status" value="1"/>
</dbReference>
<keyword evidence="14" id="KW-1185">Reference proteome</keyword>
<dbReference type="SUPFAM" id="SSF55931">
    <property type="entry name" value="Glutamine synthetase/guanido kinase"/>
    <property type="match status" value="1"/>
</dbReference>
<dbReference type="PANTHER" id="PTHR11659:SF0">
    <property type="entry name" value="GLUTAMYL-TRNA(GLN) AMIDOTRANSFERASE SUBUNIT B, MITOCHONDRIAL"/>
    <property type="match status" value="1"/>
</dbReference>
<dbReference type="FunFam" id="1.10.10.410:FF:000001">
    <property type="entry name" value="Aspartyl/glutamyl-tRNA(Asn/Gln) amidotransferase subunit B"/>
    <property type="match status" value="1"/>
</dbReference>
<dbReference type="NCBIfam" id="TIGR00133">
    <property type="entry name" value="gatB"/>
    <property type="match status" value="1"/>
</dbReference>
<name>A0A410P4T4_VELA1</name>
<dbReference type="InterPro" id="IPR017958">
    <property type="entry name" value="Gln-tRNA_amidoTrfase_suB_CS"/>
</dbReference>
<dbReference type="Gene3D" id="1.10.150.380">
    <property type="entry name" value="GatB domain, N-terminal subdomain"/>
    <property type="match status" value="1"/>
</dbReference>
<dbReference type="RefSeq" id="WP_128699796.1">
    <property type="nucleotide sequence ID" value="NZ_CP019384.1"/>
</dbReference>
<dbReference type="KEGG" id="vai:BU251_05010"/>
<dbReference type="InterPro" id="IPR018027">
    <property type="entry name" value="Asn/Gln_amidotransferase"/>
</dbReference>
<dbReference type="InterPro" id="IPR014746">
    <property type="entry name" value="Gln_synth/guanido_kin_cat_dom"/>
</dbReference>
<evidence type="ECO:0000256" key="11">
    <source>
        <dbReference type="HAMAP-Rule" id="MF_00121"/>
    </source>
</evidence>
<comment type="catalytic activity">
    <reaction evidence="9 11">
        <text>L-aspartyl-tRNA(Asn) + L-glutamine + ATP + H2O = L-asparaginyl-tRNA(Asn) + L-glutamate + ADP + phosphate + 2 H(+)</text>
        <dbReference type="Rhea" id="RHEA:14513"/>
        <dbReference type="Rhea" id="RHEA-COMP:9674"/>
        <dbReference type="Rhea" id="RHEA-COMP:9677"/>
        <dbReference type="ChEBI" id="CHEBI:15377"/>
        <dbReference type="ChEBI" id="CHEBI:15378"/>
        <dbReference type="ChEBI" id="CHEBI:29985"/>
        <dbReference type="ChEBI" id="CHEBI:30616"/>
        <dbReference type="ChEBI" id="CHEBI:43474"/>
        <dbReference type="ChEBI" id="CHEBI:58359"/>
        <dbReference type="ChEBI" id="CHEBI:78515"/>
        <dbReference type="ChEBI" id="CHEBI:78516"/>
        <dbReference type="ChEBI" id="CHEBI:456216"/>
    </reaction>
</comment>
<evidence type="ECO:0000256" key="8">
    <source>
        <dbReference type="ARBA" id="ARBA00024799"/>
    </source>
</evidence>
<dbReference type="GO" id="GO:0070681">
    <property type="term" value="P:glutaminyl-tRNAGln biosynthesis via transamidation"/>
    <property type="evidence" value="ECO:0007669"/>
    <property type="project" value="TreeGrafter"/>
</dbReference>
<dbReference type="SUPFAM" id="SSF89095">
    <property type="entry name" value="GatB/YqeY motif"/>
    <property type="match status" value="1"/>
</dbReference>
<keyword evidence="4 11" id="KW-0436">Ligase</keyword>
<dbReference type="EC" id="6.3.5.-" evidence="11"/>
<dbReference type="GO" id="GO:0050566">
    <property type="term" value="F:asparaginyl-tRNA synthase (glutamine-hydrolyzing) activity"/>
    <property type="evidence" value="ECO:0007669"/>
    <property type="project" value="RHEA"/>
</dbReference>